<evidence type="ECO:0000313" key="3">
    <source>
        <dbReference type="EMBL" id="GAG54973.1"/>
    </source>
</evidence>
<gene>
    <name evidence="3" type="ORF">S01H4_19190</name>
</gene>
<proteinExistence type="predicted"/>
<protein>
    <recommendedName>
        <fullName evidence="2">Core-binding (CB) domain-containing protein</fullName>
    </recommendedName>
</protein>
<reference evidence="3" key="1">
    <citation type="journal article" date="2014" name="Front. Microbiol.">
        <title>High frequency of phylogenetically diverse reductive dehalogenase-homologous genes in deep subseafloor sedimentary metagenomes.</title>
        <authorList>
            <person name="Kawai M."/>
            <person name="Futagami T."/>
            <person name="Toyoda A."/>
            <person name="Takaki Y."/>
            <person name="Nishi S."/>
            <person name="Hori S."/>
            <person name="Arai W."/>
            <person name="Tsubouchi T."/>
            <person name="Morono Y."/>
            <person name="Uchiyama I."/>
            <person name="Ito T."/>
            <person name="Fujiyama A."/>
            <person name="Inagaki F."/>
            <person name="Takami H."/>
        </authorList>
    </citation>
    <scope>NUCLEOTIDE SEQUENCE</scope>
    <source>
        <strain evidence="3">Expedition CK06-06</strain>
    </source>
</reference>
<dbReference type="InterPro" id="IPR044068">
    <property type="entry name" value="CB"/>
</dbReference>
<dbReference type="GO" id="GO:0003677">
    <property type="term" value="F:DNA binding"/>
    <property type="evidence" value="ECO:0007669"/>
    <property type="project" value="InterPro"/>
</dbReference>
<name>X0Z3H7_9ZZZZ</name>
<dbReference type="SUPFAM" id="SSF56349">
    <property type="entry name" value="DNA breaking-rejoining enzymes"/>
    <property type="match status" value="1"/>
</dbReference>
<dbReference type="AlphaFoldDB" id="X0Z3H7"/>
<dbReference type="InterPro" id="IPR013762">
    <property type="entry name" value="Integrase-like_cat_sf"/>
</dbReference>
<evidence type="ECO:0000259" key="2">
    <source>
        <dbReference type="PROSITE" id="PS51900"/>
    </source>
</evidence>
<dbReference type="Gene3D" id="1.10.443.10">
    <property type="entry name" value="Intergrase catalytic core"/>
    <property type="match status" value="1"/>
</dbReference>
<dbReference type="PROSITE" id="PS51900">
    <property type="entry name" value="CB"/>
    <property type="match status" value="1"/>
</dbReference>
<dbReference type="EMBL" id="BART01008541">
    <property type="protein sequence ID" value="GAG54973.1"/>
    <property type="molecule type" value="Genomic_DNA"/>
</dbReference>
<evidence type="ECO:0000256" key="1">
    <source>
        <dbReference type="ARBA" id="ARBA00023172"/>
    </source>
</evidence>
<dbReference type="GO" id="GO:0006310">
    <property type="term" value="P:DNA recombination"/>
    <property type="evidence" value="ECO:0007669"/>
    <property type="project" value="UniProtKB-KW"/>
</dbReference>
<dbReference type="GO" id="GO:0015074">
    <property type="term" value="P:DNA integration"/>
    <property type="evidence" value="ECO:0007669"/>
    <property type="project" value="InterPro"/>
</dbReference>
<feature type="non-terminal residue" evidence="3">
    <location>
        <position position="260"/>
    </location>
</feature>
<feature type="domain" description="Core-binding (CB)" evidence="2">
    <location>
        <begin position="4"/>
        <end position="106"/>
    </location>
</feature>
<organism evidence="3">
    <name type="scientific">marine sediment metagenome</name>
    <dbReference type="NCBI Taxonomy" id="412755"/>
    <lineage>
        <taxon>unclassified sequences</taxon>
        <taxon>metagenomes</taxon>
        <taxon>ecological metagenomes</taxon>
    </lineage>
</organism>
<accession>X0Z3H7</accession>
<keyword evidence="1" id="KW-0233">DNA recombination</keyword>
<sequence length="260" mass="30134">MIDLNKQDSIKRMLTSISARRGGVLSESTKKTFFIYIKRFCEFLGMTPDELIKERMSDWKSDDIFTRRRHEEKLMEFAQYLRKEGYTSNTVSTAVGAVRSLYRTNYLPMTEVNIPSGRPVRVYKVPSKEDLAQVIGMAHIPWHRAFMTLTKDCGISLQDMLTLKLEDGSPIYGSVKQQIKNGQVPIHLQIVREKTQFTYDTFLGEDSFEILNDVVFPRIGRLFPYTDSPIQDSMKALGNELGWKSFTPYSLRKFFRTQLP</sequence>
<comment type="caution">
    <text evidence="3">The sequence shown here is derived from an EMBL/GenBank/DDBJ whole genome shotgun (WGS) entry which is preliminary data.</text>
</comment>
<dbReference type="InterPro" id="IPR011010">
    <property type="entry name" value="DNA_brk_join_enz"/>
</dbReference>